<dbReference type="Gene3D" id="3.10.490.10">
    <property type="entry name" value="Gamma-glutamyl cyclotransferase-like"/>
    <property type="match status" value="1"/>
</dbReference>
<dbReference type="PANTHER" id="PTHR12935:SF0">
    <property type="entry name" value="GAMMA-GLUTAMYLCYCLOTRANSFERASE"/>
    <property type="match status" value="1"/>
</dbReference>
<evidence type="ECO:0000256" key="4">
    <source>
        <dbReference type="PIRSR" id="PIRSR617939-2"/>
    </source>
</evidence>
<keyword evidence="2" id="KW-0456">Lyase</keyword>
<evidence type="ECO:0000256" key="3">
    <source>
        <dbReference type="PIRSR" id="PIRSR617939-1"/>
    </source>
</evidence>
<dbReference type="Pfam" id="PF13772">
    <property type="entry name" value="AIG2_2"/>
    <property type="match status" value="1"/>
</dbReference>
<dbReference type="EC" id="4.3.2.9" evidence="1"/>
<protein>
    <recommendedName>
        <fullName evidence="1">gamma-glutamylcyclotransferase</fullName>
        <ecNumber evidence="1">4.3.2.9</ecNumber>
    </recommendedName>
</protein>
<dbReference type="AlphaFoldDB" id="A0A7S1RIX6"/>
<accession>A0A7S1RIX6</accession>
<dbReference type="CDD" id="cd06661">
    <property type="entry name" value="GGCT_like"/>
    <property type="match status" value="1"/>
</dbReference>
<evidence type="ECO:0000256" key="1">
    <source>
        <dbReference type="ARBA" id="ARBA00012346"/>
    </source>
</evidence>
<evidence type="ECO:0000313" key="5">
    <source>
        <dbReference type="EMBL" id="CAD9168021.1"/>
    </source>
</evidence>
<dbReference type="InterPro" id="IPR017939">
    <property type="entry name" value="G-Glutamylcylcotransferase"/>
</dbReference>
<evidence type="ECO:0000256" key="2">
    <source>
        <dbReference type="ARBA" id="ARBA00023239"/>
    </source>
</evidence>
<dbReference type="InterPro" id="IPR013024">
    <property type="entry name" value="GGCT-like"/>
</dbReference>
<dbReference type="InterPro" id="IPR036568">
    <property type="entry name" value="GGCT-like_sf"/>
</dbReference>
<gene>
    <name evidence="5" type="ORF">ACAT0790_LOCUS44789</name>
</gene>
<feature type="binding site" evidence="4">
    <location>
        <position position="131"/>
    </location>
    <ligand>
        <name>substrate</name>
    </ligand>
</feature>
<reference evidence="5" key="1">
    <citation type="submission" date="2021-01" db="EMBL/GenBank/DDBJ databases">
        <authorList>
            <person name="Corre E."/>
            <person name="Pelletier E."/>
            <person name="Niang G."/>
            <person name="Scheremetjew M."/>
            <person name="Finn R."/>
            <person name="Kale V."/>
            <person name="Holt S."/>
            <person name="Cochrane G."/>
            <person name="Meng A."/>
            <person name="Brown T."/>
            <person name="Cohen L."/>
        </authorList>
    </citation>
    <scope>NUCLEOTIDE SEQUENCE</scope>
    <source>
        <strain evidence="5">OF101</strain>
    </source>
</reference>
<dbReference type="GO" id="GO:0003839">
    <property type="term" value="F:gamma-glutamylcyclotransferase activity"/>
    <property type="evidence" value="ECO:0007669"/>
    <property type="project" value="UniProtKB-EC"/>
</dbReference>
<dbReference type="EMBL" id="HBGE01074792">
    <property type="protein sequence ID" value="CAD9168021.1"/>
    <property type="molecule type" value="Transcribed_RNA"/>
</dbReference>
<organism evidence="5">
    <name type="scientific">Alexandrium catenella</name>
    <name type="common">Red tide dinoflagellate</name>
    <name type="synonym">Gonyaulax catenella</name>
    <dbReference type="NCBI Taxonomy" id="2925"/>
    <lineage>
        <taxon>Eukaryota</taxon>
        <taxon>Sar</taxon>
        <taxon>Alveolata</taxon>
        <taxon>Dinophyceae</taxon>
        <taxon>Gonyaulacales</taxon>
        <taxon>Pyrocystaceae</taxon>
        <taxon>Alexandrium</taxon>
    </lineage>
</organism>
<sequence>MGSEAQWCFSFGANMSRSVLRQSGVATVAESLPGLLPSWRICFNYVGYDGVEPRFANIEPFNADEAAMPVHGVAHRLGSADLAVLDDIEDEGVSYRRVRVPFQGYDGHGLEVWAYTAVPEWVAPGVPSARYLAVLVQGARAHGLRYPYTEWLAAHPCLAFGEAARAPLASSASPEGSGCRGAGPSVAGGPLDFRHRPGDTDAAGCRSLRIAGDAFHVPLAVLRQRSFLRSMARDGGTVFALRTLGKAYAADARTAWPDFSASCEDDFPEDTWRRGMSELQADYVACWKRYLEAHFSAAPVAGSAL</sequence>
<proteinExistence type="predicted"/>
<dbReference type="PANTHER" id="PTHR12935">
    <property type="entry name" value="GAMMA-GLUTAMYLCYCLOTRANSFERASE"/>
    <property type="match status" value="1"/>
</dbReference>
<dbReference type="SUPFAM" id="SSF110857">
    <property type="entry name" value="Gamma-glutamyl cyclotransferase-like"/>
    <property type="match status" value="1"/>
</dbReference>
<name>A0A7S1RIX6_ALECA</name>
<feature type="active site" description="Proton acceptor" evidence="3">
    <location>
        <position position="89"/>
    </location>
</feature>